<accession>A0A183SFF6</accession>
<dbReference type="PANTHER" id="PTHR10241:SF29">
    <property type="entry name" value="LETHAL(2) GIANT LARVAE PROTEIN"/>
    <property type="match status" value="1"/>
</dbReference>
<organism evidence="4">
    <name type="scientific">Schistocephalus solidus</name>
    <name type="common">Tapeworm</name>
    <dbReference type="NCBI Taxonomy" id="70667"/>
    <lineage>
        <taxon>Eukaryota</taxon>
        <taxon>Metazoa</taxon>
        <taxon>Spiralia</taxon>
        <taxon>Lophotrochozoa</taxon>
        <taxon>Platyhelminthes</taxon>
        <taxon>Cestoda</taxon>
        <taxon>Eucestoda</taxon>
        <taxon>Diphyllobothriidea</taxon>
        <taxon>Diphyllobothriidae</taxon>
        <taxon>Schistocephalus</taxon>
    </lineage>
</organism>
<feature type="region of interest" description="Disordered" evidence="1">
    <location>
        <begin position="670"/>
        <end position="710"/>
    </location>
</feature>
<evidence type="ECO:0000313" key="3">
    <source>
        <dbReference type="Proteomes" id="UP000275846"/>
    </source>
</evidence>
<dbReference type="GO" id="GO:0005886">
    <property type="term" value="C:plasma membrane"/>
    <property type="evidence" value="ECO:0007669"/>
    <property type="project" value="TreeGrafter"/>
</dbReference>
<dbReference type="EMBL" id="UYSU01032388">
    <property type="protein sequence ID" value="VDL89339.1"/>
    <property type="molecule type" value="Genomic_DNA"/>
</dbReference>
<dbReference type="STRING" id="70667.A0A183SFF6"/>
<evidence type="ECO:0000313" key="4">
    <source>
        <dbReference type="WBParaSite" id="SSLN_0000305401-mRNA-1"/>
    </source>
</evidence>
<dbReference type="GO" id="GO:0005096">
    <property type="term" value="F:GTPase activator activity"/>
    <property type="evidence" value="ECO:0007669"/>
    <property type="project" value="TreeGrafter"/>
</dbReference>
<reference evidence="2 3" key="2">
    <citation type="submission" date="2018-11" db="EMBL/GenBank/DDBJ databases">
        <authorList>
            <consortium name="Pathogen Informatics"/>
        </authorList>
    </citation>
    <scope>NUCLEOTIDE SEQUENCE [LARGE SCALE GENOMIC DNA]</scope>
    <source>
        <strain evidence="2 3">NST_G2</strain>
    </source>
</reference>
<dbReference type="Proteomes" id="UP000275846">
    <property type="component" value="Unassembled WGS sequence"/>
</dbReference>
<dbReference type="GO" id="GO:0045159">
    <property type="term" value="F:myosin II binding"/>
    <property type="evidence" value="ECO:0007669"/>
    <property type="project" value="TreeGrafter"/>
</dbReference>
<evidence type="ECO:0000256" key="1">
    <source>
        <dbReference type="SAM" id="MobiDB-lite"/>
    </source>
</evidence>
<feature type="region of interest" description="Disordered" evidence="1">
    <location>
        <begin position="325"/>
        <end position="367"/>
    </location>
</feature>
<dbReference type="AlphaFoldDB" id="A0A183SFF6"/>
<gene>
    <name evidence="2" type="ORF">SSLN_LOCUS2954</name>
</gene>
<dbReference type="GO" id="GO:0019905">
    <property type="term" value="F:syntaxin binding"/>
    <property type="evidence" value="ECO:0007669"/>
    <property type="project" value="TreeGrafter"/>
</dbReference>
<dbReference type="GO" id="GO:0032878">
    <property type="term" value="P:regulation of establishment or maintenance of cell polarity"/>
    <property type="evidence" value="ECO:0007669"/>
    <property type="project" value="TreeGrafter"/>
</dbReference>
<reference evidence="4" key="1">
    <citation type="submission" date="2016-06" db="UniProtKB">
        <authorList>
            <consortium name="WormBaseParasite"/>
        </authorList>
    </citation>
    <scope>IDENTIFICATION</scope>
</reference>
<name>A0A183SFF6_SCHSO</name>
<dbReference type="GO" id="GO:0006893">
    <property type="term" value="P:Golgi to plasma membrane transport"/>
    <property type="evidence" value="ECO:0007669"/>
    <property type="project" value="TreeGrafter"/>
</dbReference>
<dbReference type="GO" id="GO:0008593">
    <property type="term" value="P:regulation of Notch signaling pathway"/>
    <property type="evidence" value="ECO:0007669"/>
    <property type="project" value="TreeGrafter"/>
</dbReference>
<protein>
    <submittedName>
        <fullName evidence="4">Reverse transcriptase domain-containing protein</fullName>
    </submittedName>
</protein>
<dbReference type="OrthoDB" id="19944at2759"/>
<dbReference type="PANTHER" id="PTHR10241">
    <property type="entry name" value="LETHAL 2 GIANT LARVAE PROTEIN"/>
    <property type="match status" value="1"/>
</dbReference>
<keyword evidence="3" id="KW-1185">Reference proteome</keyword>
<dbReference type="GO" id="GO:0051294">
    <property type="term" value="P:establishment of spindle orientation"/>
    <property type="evidence" value="ECO:0007669"/>
    <property type="project" value="TreeGrafter"/>
</dbReference>
<sequence>MNLSHLHFGRRNIRFACLSSFSSASLRGGITIFAGGMPRSTYGDRSTVSLLRGSNLDQAAAANLAAAVRLAHADGDLEDEDEEEEEADFEDEDQQNLLAGGLVPGAPVHVFDADAPEHVCLDLPSPLVDVCPLGPAGGPATGVLILCEEELVAVDLLTPGWPLLTLPYLSCLHTSAISAYNLFTHDARRNGDDENDPWPPFRRAGLFDPFMDDPRAAVKCIQLVENTLVVGGAAGQVGAIFLPSPRLHNLLFSFASSILCNVKEHLASVVDRQAGRHANLMVIHSTYAYLGRLHRLIYKPSSQQQMRSENDGDCVAVRRRKARVANGGRAYSPGDTWLSMEGSRSPQGDSKQRTDKLASQPPSRRRGRWCQLRDTVQSTALDVLGRARSQHQDWFDDNDEAINALLAENRLKKKTYDAWMARKAEEIQGYADRDEWKNFLAAMKTVYGRPVKGAALLLSSDRTNQITAKKQILKRWAGHLQSVRTQPSAISNDTIDRLSDVETNADLNLLPSVRETIRTSFSHSVLHILRLFLLTLSTQLRALGPSRSPGMSLYPVGIALTQPPAQITSLAVCELPATTAATPVAASPEPAKPGVVLVGFGTPHGFGLVHWAPRSSDGGADSPPTLILAQSTIPLNSEALEEAAVGEGWARRRTRELKNSLRDSFRRLKRMRSTSSSIRRAPSNVSTPPSTTAPASTVARPAASHMSARVGLRRSVTQGRPATMQVSGDPLQEAIQRSQLQSDAAAADLPMPSGGEREICDRPAETASTAVVRCVAFGPALHRIRAPAGTAVLVGSFFASTTGGATNVYALFADRANQPSQLAVRHASELVLHHRAPVIALRLIDTKTHIPFSPNSKLWLSSATLPLTLFAQVLVGRIPKLSCGLTAWTPVISHRGIGSSSLVSSNSPPPHLVVVSEEQVRLFSLPSLHLRQKVRITAKDGFRIKAASIVTFQQTAQFDGCFDKMAGSLGDGSTSHHQPSPPIGLVRGSLGPEFGLVFTNNGGQAVVLSIPYLRRKDTIALLGPLDLLAVNSVAFAANATSACTALAPSLGVYQLAHGQVSQSHALLLWFRYAVCLSVPITAYIG</sequence>
<dbReference type="GO" id="GO:0030866">
    <property type="term" value="P:cortical actin cytoskeleton organization"/>
    <property type="evidence" value="ECO:0007669"/>
    <property type="project" value="TreeGrafter"/>
</dbReference>
<evidence type="ECO:0000313" key="2">
    <source>
        <dbReference type="EMBL" id="VDL89339.1"/>
    </source>
</evidence>
<dbReference type="GO" id="GO:0030864">
    <property type="term" value="C:cortical actin cytoskeleton"/>
    <property type="evidence" value="ECO:0007669"/>
    <property type="project" value="TreeGrafter"/>
</dbReference>
<feature type="compositionally biased region" description="Low complexity" evidence="1">
    <location>
        <begin position="681"/>
        <end position="704"/>
    </location>
</feature>
<proteinExistence type="predicted"/>
<dbReference type="WBParaSite" id="SSLN_0000305401-mRNA-1">
    <property type="protein sequence ID" value="SSLN_0000305401-mRNA-1"/>
    <property type="gene ID" value="SSLN_0000305401"/>
</dbReference>